<keyword evidence="5" id="KW-1015">Disulfide bond</keyword>
<evidence type="ECO:0000256" key="1">
    <source>
        <dbReference type="ARBA" id="ARBA00022722"/>
    </source>
</evidence>
<dbReference type="SUPFAM" id="SSF48537">
    <property type="entry name" value="Phospholipase C/P1 nuclease"/>
    <property type="match status" value="1"/>
</dbReference>
<evidence type="ECO:0000313" key="8">
    <source>
        <dbReference type="Proteomes" id="UP000463961"/>
    </source>
</evidence>
<dbReference type="OrthoDB" id="267579at2"/>
<dbReference type="Pfam" id="PF02265">
    <property type="entry name" value="S1-P1_nuclease"/>
    <property type="match status" value="1"/>
</dbReference>
<gene>
    <name evidence="7" type="ORF">ICHIAU1_05100</name>
</gene>
<name>A0A7R6TM67_9RHOO</name>
<evidence type="ECO:0000313" key="7">
    <source>
        <dbReference type="EMBL" id="BBU68227.1"/>
    </source>
</evidence>
<dbReference type="EMBL" id="AP022345">
    <property type="protein sequence ID" value="BBU68227.1"/>
    <property type="molecule type" value="Genomic_DNA"/>
</dbReference>
<dbReference type="InterPro" id="IPR008947">
    <property type="entry name" value="PLipase_C/P1_nuclease_dom_sf"/>
</dbReference>
<dbReference type="InterPro" id="IPR003154">
    <property type="entry name" value="S1/P1nuclease"/>
</dbReference>
<organism evidence="7 8">
    <name type="scientific">Fluviibacter phosphoraccumulans</name>
    <dbReference type="NCBI Taxonomy" id="1751046"/>
    <lineage>
        <taxon>Bacteria</taxon>
        <taxon>Pseudomonadati</taxon>
        <taxon>Pseudomonadota</taxon>
        <taxon>Betaproteobacteria</taxon>
        <taxon>Rhodocyclales</taxon>
        <taxon>Fluviibacteraceae</taxon>
        <taxon>Fluviibacter</taxon>
    </lineage>
</organism>
<reference evidence="8" key="1">
    <citation type="submission" date="2020-01" db="EMBL/GenBank/DDBJ databases">
        <title>Phosphoaccumulans saitamaens gen. nov., sp. nov., a polyphosphate accumulating bacterium isolated from surface river water.</title>
        <authorList>
            <person name="Watanabe K."/>
            <person name="Suda W."/>
        </authorList>
    </citation>
    <scope>NUCLEOTIDE SEQUENCE [LARGE SCALE GENOMIC DNA]</scope>
    <source>
        <strain evidence="8">ICHIAU1</strain>
    </source>
</reference>
<dbReference type="GO" id="GO:0006308">
    <property type="term" value="P:DNA catabolic process"/>
    <property type="evidence" value="ECO:0007669"/>
    <property type="project" value="InterPro"/>
</dbReference>
<dbReference type="PANTHER" id="PTHR33146:SF26">
    <property type="entry name" value="ENDONUCLEASE 4"/>
    <property type="match status" value="1"/>
</dbReference>
<evidence type="ECO:0000256" key="6">
    <source>
        <dbReference type="ARBA" id="ARBA00023180"/>
    </source>
</evidence>
<keyword evidence="2" id="KW-0479">Metal-binding</keyword>
<keyword evidence="6" id="KW-0325">Glycoprotein</keyword>
<dbReference type="GO" id="GO:0016788">
    <property type="term" value="F:hydrolase activity, acting on ester bonds"/>
    <property type="evidence" value="ECO:0007669"/>
    <property type="project" value="InterPro"/>
</dbReference>
<dbReference type="Proteomes" id="UP000463961">
    <property type="component" value="Chromosome"/>
</dbReference>
<sequence>MNFASILACLRSKYLRVLVAGSLYILSPGAYAWNATGHREVAVVAWSELSPKAQRAIGLLLKEQTLIPNLQNLPAEEAWMAAALWPDELREQAELSGSAVPPPKTMQQWLHRAQTGEATRRWHFADRDIAKPFNQQPVLGLLEQALAAQIQLLGDASLSQQDRAVALAWVSHLVADAHQPLHTASRQDPARPGQLDAGGNTVTVFDAGRRPPEPLSLHRWWDELPGHARPGTVRFETETARLLRQAQKLNNNEIATPPRHWIEESFTLARDQVYPGLVDDPDKPGAFLIRQDYWLEARDITRARIALAGRRLAFIVQQALRDLY</sequence>
<evidence type="ECO:0000256" key="4">
    <source>
        <dbReference type="ARBA" id="ARBA00022801"/>
    </source>
</evidence>
<keyword evidence="3 7" id="KW-0255">Endonuclease</keyword>
<dbReference type="AlphaFoldDB" id="A0A7R6TM67"/>
<evidence type="ECO:0000256" key="3">
    <source>
        <dbReference type="ARBA" id="ARBA00022759"/>
    </source>
</evidence>
<dbReference type="GO" id="GO:0046872">
    <property type="term" value="F:metal ion binding"/>
    <property type="evidence" value="ECO:0007669"/>
    <property type="project" value="UniProtKB-KW"/>
</dbReference>
<evidence type="ECO:0000256" key="2">
    <source>
        <dbReference type="ARBA" id="ARBA00022723"/>
    </source>
</evidence>
<dbReference type="GO" id="GO:0004519">
    <property type="term" value="F:endonuclease activity"/>
    <property type="evidence" value="ECO:0007669"/>
    <property type="project" value="UniProtKB-KW"/>
</dbReference>
<dbReference type="PANTHER" id="PTHR33146">
    <property type="entry name" value="ENDONUCLEASE 4"/>
    <property type="match status" value="1"/>
</dbReference>
<evidence type="ECO:0000256" key="5">
    <source>
        <dbReference type="ARBA" id="ARBA00023157"/>
    </source>
</evidence>
<keyword evidence="8" id="KW-1185">Reference proteome</keyword>
<dbReference type="Gene3D" id="1.10.575.10">
    <property type="entry name" value="P1 Nuclease"/>
    <property type="match status" value="1"/>
</dbReference>
<proteinExistence type="predicted"/>
<keyword evidence="4" id="KW-0378">Hydrolase</keyword>
<protein>
    <submittedName>
        <fullName evidence="7">Endonuclease</fullName>
    </submittedName>
</protein>
<dbReference type="CDD" id="cd11010">
    <property type="entry name" value="S1-P1_nuclease"/>
    <property type="match status" value="1"/>
</dbReference>
<accession>A0A7R6TM67</accession>
<dbReference type="GO" id="GO:0003676">
    <property type="term" value="F:nucleic acid binding"/>
    <property type="evidence" value="ECO:0007669"/>
    <property type="project" value="InterPro"/>
</dbReference>
<keyword evidence="1" id="KW-0540">Nuclease</keyword>
<dbReference type="RefSeq" id="WP_162048842.1">
    <property type="nucleotide sequence ID" value="NZ_AP022345.1"/>
</dbReference>